<comment type="caution">
    <text evidence="3">The sequence shown here is derived from an EMBL/GenBank/DDBJ whole genome shotgun (WGS) entry which is preliminary data.</text>
</comment>
<evidence type="ECO:0000313" key="4">
    <source>
        <dbReference type="Proteomes" id="UP000023152"/>
    </source>
</evidence>
<accession>X6N304</accession>
<evidence type="ECO:0000256" key="2">
    <source>
        <dbReference type="SAM" id="MobiDB-lite"/>
    </source>
</evidence>
<protein>
    <submittedName>
        <fullName evidence="3">Uncharacterized protein</fullName>
    </submittedName>
</protein>
<organism evidence="3 4">
    <name type="scientific">Reticulomyxa filosa</name>
    <dbReference type="NCBI Taxonomy" id="46433"/>
    <lineage>
        <taxon>Eukaryota</taxon>
        <taxon>Sar</taxon>
        <taxon>Rhizaria</taxon>
        <taxon>Retaria</taxon>
        <taxon>Foraminifera</taxon>
        <taxon>Monothalamids</taxon>
        <taxon>Reticulomyxidae</taxon>
        <taxon>Reticulomyxa</taxon>
    </lineage>
</organism>
<dbReference type="Proteomes" id="UP000023152">
    <property type="component" value="Unassembled WGS sequence"/>
</dbReference>
<sequence length="257" mass="29860">MKETEQELNRAIHGQLKKLEKKENKYYEMKDQLQDSLRDVFKKNKEIQKLQQKLIVMCEFTLTNPKKYNTLEMQHLALREVMAFKESDDTESEAIRNELSTKPTNEQMAHLKQTCEWIKREYKMLKTCKDNEATRHIAELQKYVEKVSESETKTQLVKDDLDKYKGQAKQVKEAYKRVKQVNRSLLDKLSQINRVADTGTSLINNISSVQPQDIPQKDVRPAFGHEQTLSTVSSASSSSKEKASLSNQTNEEVRCNV</sequence>
<gene>
    <name evidence="3" type="ORF">RFI_17092</name>
</gene>
<evidence type="ECO:0000256" key="1">
    <source>
        <dbReference type="SAM" id="Coils"/>
    </source>
</evidence>
<name>X6N304_RETFI</name>
<feature type="compositionally biased region" description="Low complexity" evidence="2">
    <location>
        <begin position="228"/>
        <end position="238"/>
    </location>
</feature>
<proteinExistence type="predicted"/>
<feature type="coiled-coil region" evidence="1">
    <location>
        <begin position="2"/>
        <end position="53"/>
    </location>
</feature>
<keyword evidence="4" id="KW-1185">Reference proteome</keyword>
<evidence type="ECO:0000313" key="3">
    <source>
        <dbReference type="EMBL" id="ETO20124.1"/>
    </source>
</evidence>
<keyword evidence="1" id="KW-0175">Coiled coil</keyword>
<feature type="region of interest" description="Disordered" evidence="2">
    <location>
        <begin position="227"/>
        <end position="257"/>
    </location>
</feature>
<dbReference type="AlphaFoldDB" id="X6N304"/>
<reference evidence="3 4" key="1">
    <citation type="journal article" date="2013" name="Curr. Biol.">
        <title>The Genome of the Foraminiferan Reticulomyxa filosa.</title>
        <authorList>
            <person name="Glockner G."/>
            <person name="Hulsmann N."/>
            <person name="Schleicher M."/>
            <person name="Noegel A.A."/>
            <person name="Eichinger L."/>
            <person name="Gallinger C."/>
            <person name="Pawlowski J."/>
            <person name="Sierra R."/>
            <person name="Euteneuer U."/>
            <person name="Pillet L."/>
            <person name="Moustafa A."/>
            <person name="Platzer M."/>
            <person name="Groth M."/>
            <person name="Szafranski K."/>
            <person name="Schliwa M."/>
        </authorList>
    </citation>
    <scope>NUCLEOTIDE SEQUENCE [LARGE SCALE GENOMIC DNA]</scope>
</reference>
<dbReference type="EMBL" id="ASPP01012909">
    <property type="protein sequence ID" value="ETO20124.1"/>
    <property type="molecule type" value="Genomic_DNA"/>
</dbReference>